<dbReference type="PANTHER" id="PTHR11019">
    <property type="entry name" value="HTH-TYPE TRANSCRIPTIONAL REGULATOR NIMR"/>
    <property type="match status" value="1"/>
</dbReference>
<reference evidence="8 9" key="1">
    <citation type="submission" date="2016-10" db="EMBL/GenBank/DDBJ databases">
        <title>Comparative genome analysis of multiple Pseudomonas spp. focuses on biocontrol and plant growth promoting traits.</title>
        <authorList>
            <person name="Tao X.-Y."/>
            <person name="Taylor C.G."/>
        </authorList>
    </citation>
    <scope>NUCLEOTIDE SEQUENCE [LARGE SCALE GENOMIC DNA]</scope>
    <source>
        <strain evidence="8 9">39A2</strain>
    </source>
</reference>
<dbReference type="GO" id="GO:0043565">
    <property type="term" value="F:sequence-specific DNA binding"/>
    <property type="evidence" value="ECO:0007669"/>
    <property type="project" value="InterPro"/>
</dbReference>
<feature type="domain" description="HTH araC/xylS-type" evidence="7">
    <location>
        <begin position="161"/>
        <end position="258"/>
    </location>
</feature>
<dbReference type="InterPro" id="IPR014710">
    <property type="entry name" value="RmlC-like_jellyroll"/>
</dbReference>
<dbReference type="InterPro" id="IPR020449">
    <property type="entry name" value="Tscrpt_reg_AraC-type_HTH"/>
</dbReference>
<dbReference type="GO" id="GO:0003700">
    <property type="term" value="F:DNA-binding transcription factor activity"/>
    <property type="evidence" value="ECO:0007669"/>
    <property type="project" value="InterPro"/>
</dbReference>
<organism evidence="8 9">
    <name type="scientific">Pseudomonas frederiksbergensis</name>
    <dbReference type="NCBI Taxonomy" id="104087"/>
    <lineage>
        <taxon>Bacteria</taxon>
        <taxon>Pseudomonadati</taxon>
        <taxon>Pseudomonadota</taxon>
        <taxon>Gammaproteobacteria</taxon>
        <taxon>Pseudomonadales</taxon>
        <taxon>Pseudomonadaceae</taxon>
        <taxon>Pseudomonas</taxon>
    </lineage>
</organism>
<comment type="caution">
    <text evidence="8">The sequence shown here is derived from an EMBL/GenBank/DDBJ whole genome shotgun (WGS) entry which is preliminary data.</text>
</comment>
<evidence type="ECO:0000256" key="1">
    <source>
        <dbReference type="ARBA" id="ARBA00022491"/>
    </source>
</evidence>
<keyword evidence="3" id="KW-0238">DNA-binding</keyword>
<dbReference type="RefSeq" id="WP_123402822.1">
    <property type="nucleotide sequence ID" value="NZ_MOBP01000002.1"/>
</dbReference>
<dbReference type="InterPro" id="IPR011051">
    <property type="entry name" value="RmlC_Cupin_sf"/>
</dbReference>
<evidence type="ECO:0000256" key="6">
    <source>
        <dbReference type="SAM" id="MobiDB-lite"/>
    </source>
</evidence>
<dbReference type="AlphaFoldDB" id="A0A423KR47"/>
<name>A0A423KR47_9PSED</name>
<dbReference type="EMBL" id="MOBP01000002">
    <property type="protein sequence ID" value="RON57818.1"/>
    <property type="molecule type" value="Genomic_DNA"/>
</dbReference>
<dbReference type="Pfam" id="PF02311">
    <property type="entry name" value="AraC_binding"/>
    <property type="match status" value="1"/>
</dbReference>
<evidence type="ECO:0000256" key="3">
    <source>
        <dbReference type="ARBA" id="ARBA00023125"/>
    </source>
</evidence>
<dbReference type="InterPro" id="IPR003313">
    <property type="entry name" value="AraC-bd"/>
</dbReference>
<dbReference type="InterPro" id="IPR009057">
    <property type="entry name" value="Homeodomain-like_sf"/>
</dbReference>
<protein>
    <submittedName>
        <fullName evidence="8">AraC family transcriptional regulator</fullName>
    </submittedName>
</protein>
<sequence>MTDSKSSEPEDYQHVPRDISGMPRDQPAGSYNAPHQHFRGQLLYAISGLMRVKTEHGLWLVPPNKALWIPPGIVHDQLMVTSVQMRTLYVSPEKSKEMGSACRLLEVSALLRELIVAFVSEPVEYDTDGKGMHLAALILLQMEGAATVPLVIPWPSDRRLLVVCSAILAHPESPRTIEYWADEVGASSRTLIRLFVKETKLSFRQWVQQVHLAEALHRLERGEALGSVAHALGYASSSAFTALFKKIMGESPRAYRSRK</sequence>
<evidence type="ECO:0000256" key="5">
    <source>
        <dbReference type="ARBA" id="ARBA00023163"/>
    </source>
</evidence>
<dbReference type="SUPFAM" id="SSF51182">
    <property type="entry name" value="RmlC-like cupins"/>
    <property type="match status" value="1"/>
</dbReference>
<dbReference type="CDD" id="cd06124">
    <property type="entry name" value="cupin_NimR-like_N"/>
    <property type="match status" value="1"/>
</dbReference>
<dbReference type="PROSITE" id="PS01124">
    <property type="entry name" value="HTH_ARAC_FAMILY_2"/>
    <property type="match status" value="1"/>
</dbReference>
<keyword evidence="1" id="KW-0678">Repressor</keyword>
<accession>A0A423KR47</accession>
<keyword evidence="2" id="KW-0805">Transcription regulation</keyword>
<dbReference type="Proteomes" id="UP000283627">
    <property type="component" value="Unassembled WGS sequence"/>
</dbReference>
<keyword evidence="4" id="KW-0010">Activator</keyword>
<proteinExistence type="predicted"/>
<dbReference type="Pfam" id="PF12833">
    <property type="entry name" value="HTH_18"/>
    <property type="match status" value="1"/>
</dbReference>
<dbReference type="InterPro" id="IPR018060">
    <property type="entry name" value="HTH_AraC"/>
</dbReference>
<dbReference type="FunFam" id="1.10.10.60:FF:000132">
    <property type="entry name" value="AraC family transcriptional regulator"/>
    <property type="match status" value="1"/>
</dbReference>
<dbReference type="Gene3D" id="1.10.10.60">
    <property type="entry name" value="Homeodomain-like"/>
    <property type="match status" value="1"/>
</dbReference>
<dbReference type="OrthoDB" id="9804543at2"/>
<dbReference type="PANTHER" id="PTHR11019:SF159">
    <property type="entry name" value="TRANSCRIPTIONAL REGULATOR-RELATED"/>
    <property type="match status" value="1"/>
</dbReference>
<evidence type="ECO:0000259" key="7">
    <source>
        <dbReference type="PROSITE" id="PS01124"/>
    </source>
</evidence>
<keyword evidence="5" id="KW-0804">Transcription</keyword>
<evidence type="ECO:0000256" key="2">
    <source>
        <dbReference type="ARBA" id="ARBA00023015"/>
    </source>
</evidence>
<dbReference type="SUPFAM" id="SSF46689">
    <property type="entry name" value="Homeodomain-like"/>
    <property type="match status" value="1"/>
</dbReference>
<dbReference type="SMART" id="SM00342">
    <property type="entry name" value="HTH_ARAC"/>
    <property type="match status" value="1"/>
</dbReference>
<gene>
    <name evidence="8" type="ORF">BK665_02900</name>
</gene>
<dbReference type="PRINTS" id="PR00032">
    <property type="entry name" value="HTHARAC"/>
</dbReference>
<evidence type="ECO:0000256" key="4">
    <source>
        <dbReference type="ARBA" id="ARBA00023159"/>
    </source>
</evidence>
<feature type="region of interest" description="Disordered" evidence="6">
    <location>
        <begin position="1"/>
        <end position="32"/>
    </location>
</feature>
<evidence type="ECO:0000313" key="8">
    <source>
        <dbReference type="EMBL" id="RON57818.1"/>
    </source>
</evidence>
<feature type="compositionally biased region" description="Basic and acidic residues" evidence="6">
    <location>
        <begin position="1"/>
        <end position="17"/>
    </location>
</feature>
<dbReference type="Gene3D" id="2.60.120.10">
    <property type="entry name" value="Jelly Rolls"/>
    <property type="match status" value="1"/>
</dbReference>
<evidence type="ECO:0000313" key="9">
    <source>
        <dbReference type="Proteomes" id="UP000283627"/>
    </source>
</evidence>